<dbReference type="AlphaFoldDB" id="A0AAD2UHP9"/>
<dbReference type="GO" id="GO:0004530">
    <property type="term" value="F:deoxyribonuclease I activity"/>
    <property type="evidence" value="ECO:0007669"/>
    <property type="project" value="InterPro"/>
</dbReference>
<comment type="caution">
    <text evidence="2">The sequence shown here is derived from an EMBL/GenBank/DDBJ whole genome shotgun (WGS) entry which is preliminary data.</text>
</comment>
<evidence type="ECO:0000313" key="2">
    <source>
        <dbReference type="EMBL" id="EKY2522376.1"/>
    </source>
</evidence>
<dbReference type="CDD" id="cd13444">
    <property type="entry name" value="CDI_toxin_EC869_like"/>
    <property type="match status" value="1"/>
</dbReference>
<name>A0AAD2UHP9_ECOLX</name>
<feature type="domain" description="CdiA toxin EC869-like" evidence="1">
    <location>
        <begin position="45"/>
        <end position="130"/>
    </location>
</feature>
<dbReference type="InterPro" id="IPR033799">
    <property type="entry name" value="CdiA_EC869-like"/>
</dbReference>
<sequence>MLVSGGLLVKDKTKAAISFMSRNTATATVKATEVGMQWEQGNMKQGMLWEDYVGKSLSADARLPKNFKTFDYYDGATKTATSVKSMDTQTMAKLANPNQVYSSIKGNIDAAAKFKEYALSGRELTSSMISN</sequence>
<protein>
    <recommendedName>
        <fullName evidence="1">CdiA toxin EC869-like domain-containing protein</fullName>
    </recommendedName>
</protein>
<dbReference type="Gene3D" id="3.40.1350.110">
    <property type="match status" value="1"/>
</dbReference>
<dbReference type="Proteomes" id="UP001179981">
    <property type="component" value="Unassembled WGS sequence"/>
</dbReference>
<feature type="non-terminal residue" evidence="2">
    <location>
        <position position="131"/>
    </location>
</feature>
<proteinExistence type="predicted"/>
<reference evidence="2" key="1">
    <citation type="submission" date="2023-04" db="EMBL/GenBank/DDBJ databases">
        <authorList>
            <consortium name="GenomeTrakr network: Whole genome sequencing for foodborne pathogen traceback"/>
        </authorList>
    </citation>
    <scope>NUCLEOTIDE SEQUENCE</scope>
    <source>
        <strain evidence="2">RM15640</strain>
    </source>
</reference>
<evidence type="ECO:0000259" key="1">
    <source>
        <dbReference type="Pfam" id="PF21111"/>
    </source>
</evidence>
<evidence type="ECO:0000313" key="3">
    <source>
        <dbReference type="Proteomes" id="UP001179981"/>
    </source>
</evidence>
<dbReference type="Pfam" id="PF21111">
    <property type="entry name" value="CDI_toxin_EC869_like"/>
    <property type="match status" value="1"/>
</dbReference>
<accession>A0AAD2UHP9</accession>
<gene>
    <name evidence="2" type="ORF">QF322_004976</name>
</gene>
<dbReference type="EMBL" id="ABLPVO010000065">
    <property type="protein sequence ID" value="EKY2522376.1"/>
    <property type="molecule type" value="Genomic_DNA"/>
</dbReference>
<organism evidence="2 3">
    <name type="scientific">Escherichia coli O103</name>
    <dbReference type="NCBI Taxonomy" id="1055536"/>
    <lineage>
        <taxon>Bacteria</taxon>
        <taxon>Pseudomonadati</taxon>
        <taxon>Pseudomonadota</taxon>
        <taxon>Gammaproteobacteria</taxon>
        <taxon>Enterobacterales</taxon>
        <taxon>Enterobacteriaceae</taxon>
        <taxon>Escherichia</taxon>
    </lineage>
</organism>